<evidence type="ECO:0000259" key="11">
    <source>
        <dbReference type="Pfam" id="PF01179"/>
    </source>
</evidence>
<evidence type="ECO:0000256" key="9">
    <source>
        <dbReference type="RuleBase" id="RU000672"/>
    </source>
</evidence>
<dbReference type="HOGENOM" id="CLU_015739_0_0_1"/>
<evidence type="ECO:0000256" key="1">
    <source>
        <dbReference type="ARBA" id="ARBA00001935"/>
    </source>
</evidence>
<dbReference type="FunFam" id="3.10.450.40:FF:000018">
    <property type="entry name" value="Amine oxidase"/>
    <property type="match status" value="1"/>
</dbReference>
<dbReference type="Gene3D" id="2.70.98.20">
    <property type="entry name" value="Copper amine oxidase, catalytic domain"/>
    <property type="match status" value="1"/>
</dbReference>
<organism evidence="14 15">
    <name type="scientific">Verruconis gallopava</name>
    <dbReference type="NCBI Taxonomy" id="253628"/>
    <lineage>
        <taxon>Eukaryota</taxon>
        <taxon>Fungi</taxon>
        <taxon>Dikarya</taxon>
        <taxon>Ascomycota</taxon>
        <taxon>Pezizomycotina</taxon>
        <taxon>Dothideomycetes</taxon>
        <taxon>Pleosporomycetidae</taxon>
        <taxon>Venturiales</taxon>
        <taxon>Sympoventuriaceae</taxon>
        <taxon>Verruconis</taxon>
    </lineage>
</organism>
<dbReference type="SUPFAM" id="SSF54416">
    <property type="entry name" value="Amine oxidase N-terminal region"/>
    <property type="match status" value="2"/>
</dbReference>
<evidence type="ECO:0000256" key="7">
    <source>
        <dbReference type="PIRSR" id="PIRSR600269-50"/>
    </source>
</evidence>
<dbReference type="SUPFAM" id="SSF49998">
    <property type="entry name" value="Amine oxidase catalytic domain"/>
    <property type="match status" value="1"/>
</dbReference>
<dbReference type="InterPro" id="IPR000269">
    <property type="entry name" value="Cu_amine_oxidase"/>
</dbReference>
<comment type="PTM">
    <text evidence="8 9">Topaquinone (TPQ) is generated by copper-dependent autoxidation of a specific tyrosyl residue.</text>
</comment>
<reference evidence="14 15" key="1">
    <citation type="submission" date="2015-01" db="EMBL/GenBank/DDBJ databases">
        <title>The Genome Sequence of Ochroconis gallopava CBS43764.</title>
        <authorList>
            <consortium name="The Broad Institute Genomics Platform"/>
            <person name="Cuomo C."/>
            <person name="de Hoog S."/>
            <person name="Gorbushina A."/>
            <person name="Stielow B."/>
            <person name="Teixiera M."/>
            <person name="Abouelleil A."/>
            <person name="Chapman S.B."/>
            <person name="Priest M."/>
            <person name="Young S.K."/>
            <person name="Wortman J."/>
            <person name="Nusbaum C."/>
            <person name="Birren B."/>
        </authorList>
    </citation>
    <scope>NUCLEOTIDE SEQUENCE [LARGE SCALE GENOMIC DNA]</scope>
    <source>
        <strain evidence="14 15">CBS 43764</strain>
    </source>
</reference>
<gene>
    <name evidence="14" type="ORF">PV09_00592</name>
</gene>
<dbReference type="Pfam" id="PF01179">
    <property type="entry name" value="Cu_amine_oxid"/>
    <property type="match status" value="1"/>
</dbReference>
<dbReference type="EMBL" id="KN847530">
    <property type="protein sequence ID" value="KIW08636.1"/>
    <property type="molecule type" value="Genomic_DNA"/>
</dbReference>
<dbReference type="InterPro" id="IPR036460">
    <property type="entry name" value="Cu_amine_oxidase_C_sf"/>
</dbReference>
<accession>A0A0D1Y0P0</accession>
<dbReference type="GO" id="GO:0048038">
    <property type="term" value="F:quinone binding"/>
    <property type="evidence" value="ECO:0007669"/>
    <property type="project" value="InterPro"/>
</dbReference>
<keyword evidence="4 7" id="KW-0801">TPQ</keyword>
<evidence type="ECO:0000259" key="13">
    <source>
        <dbReference type="Pfam" id="PF09248"/>
    </source>
</evidence>
<dbReference type="Proteomes" id="UP000053259">
    <property type="component" value="Unassembled WGS sequence"/>
</dbReference>
<dbReference type="GO" id="GO:0008131">
    <property type="term" value="F:primary methylamine oxidase activity"/>
    <property type="evidence" value="ECO:0007669"/>
    <property type="project" value="InterPro"/>
</dbReference>
<dbReference type="InterPro" id="IPR015800">
    <property type="entry name" value="Cu_amine_oxidase_N2"/>
</dbReference>
<dbReference type="GO" id="GO:0005886">
    <property type="term" value="C:plasma membrane"/>
    <property type="evidence" value="ECO:0007669"/>
    <property type="project" value="TreeGrafter"/>
</dbReference>
<comment type="cofactor">
    <cofactor evidence="1">
        <name>Cu cation</name>
        <dbReference type="ChEBI" id="CHEBI:23378"/>
    </cofactor>
</comment>
<dbReference type="EC" id="1.4.3.-" evidence="9"/>
<evidence type="ECO:0000256" key="2">
    <source>
        <dbReference type="ARBA" id="ARBA00007983"/>
    </source>
</evidence>
<dbReference type="GeneID" id="27308565"/>
<feature type="domain" description="DUF1965" evidence="13">
    <location>
        <begin position="259"/>
        <end position="320"/>
    </location>
</feature>
<evidence type="ECO:0000256" key="3">
    <source>
        <dbReference type="ARBA" id="ARBA00022723"/>
    </source>
</evidence>
<feature type="transmembrane region" description="Helical" evidence="10">
    <location>
        <begin position="33"/>
        <end position="51"/>
    </location>
</feature>
<name>A0A0D1Y0P0_9PEZI</name>
<dbReference type="Gene3D" id="3.10.450.40">
    <property type="match status" value="2"/>
</dbReference>
<feature type="active site" description="Proton acceptor" evidence="7">
    <location>
        <position position="410"/>
    </location>
</feature>
<evidence type="ECO:0000259" key="12">
    <source>
        <dbReference type="Pfam" id="PF02727"/>
    </source>
</evidence>
<comment type="cofactor">
    <cofactor evidence="9">
        <name>Cu cation</name>
        <dbReference type="ChEBI" id="CHEBI:23378"/>
    </cofactor>
    <text evidence="9">Contains 1 topaquinone per subunit.</text>
</comment>
<keyword evidence="10" id="KW-0472">Membrane</keyword>
<dbReference type="PANTHER" id="PTHR10638">
    <property type="entry name" value="COPPER AMINE OXIDASE"/>
    <property type="match status" value="1"/>
</dbReference>
<keyword evidence="15" id="KW-1185">Reference proteome</keyword>
<dbReference type="PROSITE" id="PS01164">
    <property type="entry name" value="COPPER_AMINE_OXID_1"/>
    <property type="match status" value="1"/>
</dbReference>
<feature type="domain" description="Copper amine oxidase N2-terminal" evidence="12">
    <location>
        <begin position="104"/>
        <end position="163"/>
    </location>
</feature>
<dbReference type="GO" id="GO:0005507">
    <property type="term" value="F:copper ion binding"/>
    <property type="evidence" value="ECO:0007669"/>
    <property type="project" value="InterPro"/>
</dbReference>
<sequence length="819" mass="92777">MTPIKYVPLEGSASDVQERFSAGFRQRKSFRKYVWAFMLLAGVSFFVWNHWIHEEPQRPGRHVFGHYAPKTNIWADLDEAEFEDILTFLFEEPNDLNLTKKDKAGPWDNHIAIIEALVPNKTDALKYLDSDAAEAPPRYARVIVNRGATEQASIDDYMVGPLPTGPNTTITPLSWVYNSGRNSVKNPLPNYEDIVLWFAELGAELSDMIDDLLGEVINPEPTEKIPPLMAVSRPAAFENGTISSWARVHSTGLRFDAWSLLAQGMYCRFEIMGRDSSNWAIREWFYDGILYNSTESFRKAWQAGNVRKIPPNVDGDWSAAEPSEKGVPERDMVAPVMIQPGGPRYRIDEKERHITWLGWSFYVNSLQAIGLGLWDVKFDGERILYELGLQEAMAHYAGNDPLAVGMYWLDTLFGMGFNSYELVPGYDCPAYATFLPMSFHQGEQTIVRKNSLCVFEWTASDPIQRHTSQTHVTVSRNNYLIVRHVATVGNYDYTISYIFYLDGTMEVKVQASGYIFGAYNSLEAMRTDMKSKRSEQAQYEYGYQIHDFVASSMHDHVISFKADFDIVGTQNTLYRVNVAPFHKTYQWEDSLHRSTMRLFHEALSEEGGLDWPANSAAMYVLLNNESTNAWGEKRGYRITPGTGMGTPPHLTIHASPGMAKAASWAYHDLWLLKHHEQERRGAHEYNAMYPEDPLIDFGKMVDGEKTLQEDLVVYFNLGSHHVPHSGDVPNTLMHTSGSSVMFVPMNFHDRDPSRERAQGAKLTMQQDGTSKGSDVQYFGGQYKKAVNVPLAQLEPDLSKYTVPDPSAIDLSWNSTLAAL</sequence>
<comment type="similarity">
    <text evidence="2 9">Belongs to the copper/topaquinone oxidase family.</text>
</comment>
<dbReference type="PANTHER" id="PTHR10638:SF20">
    <property type="entry name" value="AMINE OXIDASE"/>
    <property type="match status" value="1"/>
</dbReference>
<dbReference type="STRING" id="253628.A0A0D1Y0P0"/>
<keyword evidence="10" id="KW-0812">Transmembrane</keyword>
<dbReference type="InterPro" id="IPR049948">
    <property type="entry name" value="Cu_Am_ox_TPQ-bd"/>
</dbReference>
<keyword evidence="6 9" id="KW-0186">Copper</keyword>
<dbReference type="Pfam" id="PF02727">
    <property type="entry name" value="Cu_amine_oxidN2"/>
    <property type="match status" value="1"/>
</dbReference>
<keyword evidence="10" id="KW-1133">Transmembrane helix</keyword>
<dbReference type="InParanoid" id="A0A0D1Y0P0"/>
<dbReference type="InterPro" id="IPR016182">
    <property type="entry name" value="Cu_amine_oxidase_N-reg"/>
</dbReference>
<evidence type="ECO:0000313" key="14">
    <source>
        <dbReference type="EMBL" id="KIW08636.1"/>
    </source>
</evidence>
<evidence type="ECO:0000256" key="5">
    <source>
        <dbReference type="ARBA" id="ARBA00023002"/>
    </source>
</evidence>
<dbReference type="OrthoDB" id="3341590at2759"/>
<dbReference type="GO" id="GO:0009308">
    <property type="term" value="P:amine metabolic process"/>
    <property type="evidence" value="ECO:0007669"/>
    <property type="project" value="UniProtKB-UniRule"/>
</dbReference>
<feature type="active site" description="Schiff-base intermediate with substrate; via topaquinone" evidence="7">
    <location>
        <position position="491"/>
    </location>
</feature>
<feature type="domain" description="Copper amine oxidase catalytic" evidence="11">
    <location>
        <begin position="336"/>
        <end position="753"/>
    </location>
</feature>
<dbReference type="InterPro" id="IPR015328">
    <property type="entry name" value="DUF1965"/>
</dbReference>
<dbReference type="Pfam" id="PF09248">
    <property type="entry name" value="DUF1965"/>
    <property type="match status" value="1"/>
</dbReference>
<dbReference type="PRINTS" id="PR00766">
    <property type="entry name" value="CUDAOXIDASE"/>
</dbReference>
<evidence type="ECO:0000256" key="8">
    <source>
        <dbReference type="PIRSR" id="PIRSR600269-51"/>
    </source>
</evidence>
<proteinExistence type="inferred from homology"/>
<feature type="modified residue" description="2',4',5'-topaquinone" evidence="8">
    <location>
        <position position="491"/>
    </location>
</feature>
<evidence type="ECO:0000256" key="6">
    <source>
        <dbReference type="ARBA" id="ARBA00023008"/>
    </source>
</evidence>
<keyword evidence="5 9" id="KW-0560">Oxidoreductase</keyword>
<protein>
    <recommendedName>
        <fullName evidence="9">Amine oxidase</fullName>
        <ecNumber evidence="9">1.4.3.-</ecNumber>
    </recommendedName>
</protein>
<dbReference type="AlphaFoldDB" id="A0A0D1Y0P0"/>
<keyword evidence="3 9" id="KW-0479">Metal-binding</keyword>
<dbReference type="InterPro" id="IPR015798">
    <property type="entry name" value="Cu_amine_oxidase_C"/>
</dbReference>
<evidence type="ECO:0000256" key="10">
    <source>
        <dbReference type="SAM" id="Phobius"/>
    </source>
</evidence>
<evidence type="ECO:0000256" key="4">
    <source>
        <dbReference type="ARBA" id="ARBA00022772"/>
    </source>
</evidence>
<evidence type="ECO:0000313" key="15">
    <source>
        <dbReference type="Proteomes" id="UP000053259"/>
    </source>
</evidence>
<dbReference type="RefSeq" id="XP_016218505.1">
    <property type="nucleotide sequence ID" value="XM_016353352.1"/>
</dbReference>
<dbReference type="VEuPathDB" id="FungiDB:PV09_00592"/>